<feature type="binding site" evidence="22">
    <location>
        <position position="29"/>
    </location>
    <ligand>
        <name>ATP</name>
        <dbReference type="ChEBI" id="CHEBI:30616"/>
    </ligand>
</feature>
<sequence length="118" mass="12744">MKSEAKGLSRLWFASKYSWQGLKAGLYTEAALRQEVVAMLVLLPVAMLVNVSAAERALLVFSLLFVFIIELLNTAVEVVVDRIGAEHHLLSGKAKDIASAAVLFSLLSAASVWGIILC</sequence>
<feature type="transmembrane region" description="Helical" evidence="24">
    <location>
        <begin position="36"/>
        <end position="53"/>
    </location>
</feature>
<dbReference type="OrthoDB" id="9796011at2"/>
<keyword evidence="10 23" id="KW-0479">Metal-binding</keyword>
<keyword evidence="17 24" id="KW-0472">Membrane</keyword>
<dbReference type="PANTHER" id="PTHR34299:SF1">
    <property type="entry name" value="DIACYLGLYCEROL KINASE"/>
    <property type="match status" value="1"/>
</dbReference>
<comment type="cofactor">
    <cofactor evidence="23">
        <name>Mg(2+)</name>
        <dbReference type="ChEBI" id="CHEBI:18420"/>
    </cofactor>
    <text evidence="23">Mn(2+), Zn(2+), Cd(2+) and Co(2+) support activity to lesser extents.</text>
</comment>
<feature type="binding site" evidence="21">
    <location>
        <position position="70"/>
    </location>
    <ligand>
        <name>substrate</name>
    </ligand>
</feature>
<evidence type="ECO:0000256" key="14">
    <source>
        <dbReference type="ARBA" id="ARBA00022842"/>
    </source>
</evidence>
<dbReference type="RefSeq" id="WP_046558251.1">
    <property type="nucleotide sequence ID" value="NZ_LAHO01000013.1"/>
</dbReference>
<feature type="binding site" evidence="21">
    <location>
        <position position="10"/>
    </location>
    <ligand>
        <name>substrate</name>
    </ligand>
</feature>
<evidence type="ECO:0000256" key="10">
    <source>
        <dbReference type="ARBA" id="ARBA00022723"/>
    </source>
</evidence>
<evidence type="ECO:0000256" key="17">
    <source>
        <dbReference type="ARBA" id="ARBA00023136"/>
    </source>
</evidence>
<dbReference type="Pfam" id="PF01219">
    <property type="entry name" value="DAGK_prokar"/>
    <property type="match status" value="1"/>
</dbReference>
<evidence type="ECO:0000256" key="24">
    <source>
        <dbReference type="RuleBase" id="RU363065"/>
    </source>
</evidence>
<feature type="binding site" evidence="21">
    <location>
        <begin position="31"/>
        <end position="35"/>
    </location>
    <ligand>
        <name>substrate</name>
    </ligand>
</feature>
<dbReference type="Proteomes" id="UP000034228">
    <property type="component" value="Unassembled WGS sequence"/>
</dbReference>
<evidence type="ECO:0000256" key="5">
    <source>
        <dbReference type="ARBA" id="ARBA00022475"/>
    </source>
</evidence>
<dbReference type="Gene3D" id="1.10.287.3610">
    <property type="match status" value="1"/>
</dbReference>
<evidence type="ECO:0000256" key="15">
    <source>
        <dbReference type="ARBA" id="ARBA00022989"/>
    </source>
</evidence>
<feature type="binding site" evidence="21">
    <location>
        <position position="56"/>
    </location>
    <ligand>
        <name>substrate</name>
    </ligand>
</feature>
<dbReference type="AlphaFoldDB" id="A0A0M2V381"/>
<evidence type="ECO:0000256" key="22">
    <source>
        <dbReference type="PIRSR" id="PIRSR600829-3"/>
    </source>
</evidence>
<evidence type="ECO:0000256" key="8">
    <source>
        <dbReference type="ARBA" id="ARBA00022679"/>
    </source>
</evidence>
<feature type="binding site" evidence="22">
    <location>
        <position position="10"/>
    </location>
    <ligand>
        <name>ATP</name>
        <dbReference type="ChEBI" id="CHEBI:30616"/>
    </ligand>
</feature>
<keyword evidence="11 22" id="KW-0547">Nucleotide-binding</keyword>
<comment type="catalytic activity">
    <reaction evidence="24">
        <text>a 1,2-diacyl-sn-glycerol + ATP = a 1,2-diacyl-sn-glycero-3-phosphate + ADP + H(+)</text>
        <dbReference type="Rhea" id="RHEA:10272"/>
        <dbReference type="ChEBI" id="CHEBI:15378"/>
        <dbReference type="ChEBI" id="CHEBI:17815"/>
        <dbReference type="ChEBI" id="CHEBI:30616"/>
        <dbReference type="ChEBI" id="CHEBI:58608"/>
        <dbReference type="ChEBI" id="CHEBI:456216"/>
        <dbReference type="EC" id="2.7.1.107"/>
    </reaction>
</comment>
<dbReference type="GO" id="GO:0005886">
    <property type="term" value="C:plasma membrane"/>
    <property type="evidence" value="ECO:0007669"/>
    <property type="project" value="UniProtKB-SubCell"/>
</dbReference>
<evidence type="ECO:0000256" key="4">
    <source>
        <dbReference type="ARBA" id="ARBA00017575"/>
    </source>
</evidence>
<feature type="active site" description="Proton acceptor" evidence="20">
    <location>
        <position position="70"/>
    </location>
</feature>
<keyword evidence="16 24" id="KW-0443">Lipid metabolism</keyword>
<feature type="transmembrane region" description="Helical" evidence="24">
    <location>
        <begin position="59"/>
        <end position="76"/>
    </location>
</feature>
<evidence type="ECO:0000313" key="25">
    <source>
        <dbReference type="EMBL" id="KKO44864.1"/>
    </source>
</evidence>
<feature type="binding site" evidence="23">
    <location>
        <position position="29"/>
    </location>
    <ligand>
        <name>a divalent metal cation</name>
        <dbReference type="ChEBI" id="CHEBI:60240"/>
    </ligand>
</feature>
<feature type="binding site" evidence="21">
    <location>
        <position position="99"/>
    </location>
    <ligand>
        <name>substrate</name>
    </ligand>
</feature>
<keyword evidence="26" id="KW-1185">Reference proteome</keyword>
<evidence type="ECO:0000256" key="6">
    <source>
        <dbReference type="ARBA" id="ARBA00022516"/>
    </source>
</evidence>
<evidence type="ECO:0000313" key="26">
    <source>
        <dbReference type="Proteomes" id="UP000034228"/>
    </source>
</evidence>
<evidence type="ECO:0000256" key="18">
    <source>
        <dbReference type="ARBA" id="ARBA00023209"/>
    </source>
</evidence>
<comment type="subcellular location">
    <subcellularLocation>
        <location evidence="1 24">Cell inner membrane</location>
        <topology evidence="1 24">Multi-pass membrane protein</topology>
    </subcellularLocation>
</comment>
<dbReference type="GO" id="GO:0005524">
    <property type="term" value="F:ATP binding"/>
    <property type="evidence" value="ECO:0007669"/>
    <property type="project" value="UniProtKB-KW"/>
</dbReference>
<keyword evidence="19 24" id="KW-1208">Phospholipid metabolism</keyword>
<dbReference type="CDD" id="cd14264">
    <property type="entry name" value="DAGK_IM"/>
    <property type="match status" value="1"/>
</dbReference>
<feature type="binding site" evidence="21">
    <location>
        <begin position="14"/>
        <end position="19"/>
    </location>
    <ligand>
        <name>substrate</name>
    </ligand>
</feature>
<keyword evidence="9 24" id="KW-0812">Transmembrane</keyword>
<feature type="binding site" evidence="22">
    <location>
        <begin position="86"/>
        <end position="88"/>
    </location>
    <ligand>
        <name>ATP</name>
        <dbReference type="ChEBI" id="CHEBI:30616"/>
    </ligand>
</feature>
<dbReference type="PROSITE" id="PS01069">
    <property type="entry name" value="DAGK_PROKAR"/>
    <property type="match status" value="1"/>
</dbReference>
<keyword evidence="18" id="KW-0594">Phospholipid biosynthesis</keyword>
<evidence type="ECO:0000256" key="19">
    <source>
        <dbReference type="ARBA" id="ARBA00023264"/>
    </source>
</evidence>
<proteinExistence type="inferred from homology"/>
<accession>A0A0M2V381</accession>
<feature type="binding site" evidence="22">
    <location>
        <position position="17"/>
    </location>
    <ligand>
        <name>ATP</name>
        <dbReference type="ChEBI" id="CHEBI:30616"/>
    </ligand>
</feature>
<evidence type="ECO:0000256" key="7">
    <source>
        <dbReference type="ARBA" id="ARBA00022519"/>
    </source>
</evidence>
<dbReference type="EMBL" id="LAHO01000013">
    <property type="protein sequence ID" value="KKO44864.1"/>
    <property type="molecule type" value="Genomic_DNA"/>
</dbReference>
<evidence type="ECO:0000256" key="2">
    <source>
        <dbReference type="ARBA" id="ARBA00005967"/>
    </source>
</evidence>
<evidence type="ECO:0000256" key="13">
    <source>
        <dbReference type="ARBA" id="ARBA00022840"/>
    </source>
</evidence>
<evidence type="ECO:0000256" key="11">
    <source>
        <dbReference type="ARBA" id="ARBA00022741"/>
    </source>
</evidence>
<keyword evidence="7 24" id="KW-0997">Cell inner membrane</keyword>
<evidence type="ECO:0000256" key="16">
    <source>
        <dbReference type="ARBA" id="ARBA00023098"/>
    </source>
</evidence>
<feature type="binding site" evidence="22">
    <location>
        <begin position="95"/>
        <end position="96"/>
    </location>
    <ligand>
        <name>ATP</name>
        <dbReference type="ChEBI" id="CHEBI:30616"/>
    </ligand>
</feature>
<comment type="function">
    <text evidence="24">Catalyzes the ATP-dependent phosphorylation of sn-l,2-diacylglycerol (DAG) to phosphatidic acid. Involved in the recycling of diacylglycerol produced as a by-product during membrane-derived oligosaccharide (MDO) biosynthesis.</text>
</comment>
<keyword evidence="15 24" id="KW-1133">Transmembrane helix</keyword>
<organism evidence="25 26">
    <name type="scientific">Arsukibacterium ikkense</name>
    <dbReference type="NCBI Taxonomy" id="336831"/>
    <lineage>
        <taxon>Bacteria</taxon>
        <taxon>Pseudomonadati</taxon>
        <taxon>Pseudomonadota</taxon>
        <taxon>Gammaproteobacteria</taxon>
        <taxon>Chromatiales</taxon>
        <taxon>Chromatiaceae</taxon>
        <taxon>Arsukibacterium</taxon>
    </lineage>
</organism>
<dbReference type="GO" id="GO:0046872">
    <property type="term" value="F:metal ion binding"/>
    <property type="evidence" value="ECO:0007669"/>
    <property type="project" value="UniProtKB-KW"/>
</dbReference>
<evidence type="ECO:0000256" key="12">
    <source>
        <dbReference type="ARBA" id="ARBA00022777"/>
    </source>
</evidence>
<keyword evidence="12 24" id="KW-0418">Kinase</keyword>
<dbReference type="PANTHER" id="PTHR34299">
    <property type="entry name" value="DIACYLGLYCEROL KINASE"/>
    <property type="match status" value="1"/>
</dbReference>
<feature type="binding site" evidence="22">
    <location>
        <position position="77"/>
    </location>
    <ligand>
        <name>ATP</name>
        <dbReference type="ChEBI" id="CHEBI:30616"/>
    </ligand>
</feature>
<dbReference type="GO" id="GO:0004143">
    <property type="term" value="F:ATP-dependent diacylglycerol kinase activity"/>
    <property type="evidence" value="ECO:0007669"/>
    <property type="project" value="UniProtKB-EC"/>
</dbReference>
<evidence type="ECO:0000256" key="23">
    <source>
        <dbReference type="PIRSR" id="PIRSR600829-4"/>
    </source>
</evidence>
<name>A0A0M2V381_9GAMM</name>
<evidence type="ECO:0000256" key="20">
    <source>
        <dbReference type="PIRSR" id="PIRSR600829-1"/>
    </source>
</evidence>
<keyword evidence="5" id="KW-1003">Cell membrane</keyword>
<evidence type="ECO:0000256" key="9">
    <source>
        <dbReference type="ARBA" id="ARBA00022692"/>
    </source>
</evidence>
<dbReference type="InterPro" id="IPR036945">
    <property type="entry name" value="DAGK_sf"/>
</dbReference>
<reference evidence="25 26" key="1">
    <citation type="submission" date="2015-03" db="EMBL/GenBank/DDBJ databases">
        <title>Draft genome sequences of two protease-producing strains of Arsukibacterium isolated from two cold and alkaline environments.</title>
        <authorList>
            <person name="Lylloff J.E."/>
            <person name="Skov L.B."/>
            <person name="Jepsen M."/>
            <person name="Hallin P.F."/>
            <person name="Sorensen S.J."/>
            <person name="Stougaard P."/>
            <person name="Glaring M.A."/>
        </authorList>
    </citation>
    <scope>NUCLEOTIDE SEQUENCE [LARGE SCALE GENOMIC DNA]</scope>
    <source>
        <strain evidence="25 26">GCM72</strain>
    </source>
</reference>
<dbReference type="InterPro" id="IPR033718">
    <property type="entry name" value="DAGK_prok"/>
</dbReference>
<comment type="caution">
    <text evidence="25">The sequence shown here is derived from an EMBL/GenBank/DDBJ whole genome shotgun (WGS) entry which is preliminary data.</text>
</comment>
<dbReference type="InterPro" id="IPR000829">
    <property type="entry name" value="DAGK"/>
</dbReference>
<evidence type="ECO:0000256" key="21">
    <source>
        <dbReference type="PIRSR" id="PIRSR600829-2"/>
    </source>
</evidence>
<evidence type="ECO:0000256" key="3">
    <source>
        <dbReference type="ARBA" id="ARBA00012133"/>
    </source>
</evidence>
<gene>
    <name evidence="25" type="ORF">WG68_13625</name>
</gene>
<keyword evidence="14 23" id="KW-0460">Magnesium</keyword>
<comment type="similarity">
    <text evidence="2 24">Belongs to the bacterial diacylglycerol kinase family.</text>
</comment>
<feature type="transmembrane region" description="Helical" evidence="24">
    <location>
        <begin position="97"/>
        <end position="116"/>
    </location>
</feature>
<dbReference type="EC" id="2.7.1.107" evidence="3 24"/>
<dbReference type="STRING" id="336831.WG68_13625"/>
<dbReference type="GO" id="GO:0006654">
    <property type="term" value="P:phosphatidic acid biosynthetic process"/>
    <property type="evidence" value="ECO:0007669"/>
    <property type="project" value="InterPro"/>
</dbReference>
<keyword evidence="6" id="KW-0444">Lipid biosynthesis</keyword>
<keyword evidence="8 24" id="KW-0808">Transferase</keyword>
<feature type="binding site" evidence="23">
    <location>
        <position position="77"/>
    </location>
    <ligand>
        <name>a divalent metal cation</name>
        <dbReference type="ChEBI" id="CHEBI:60240"/>
    </ligand>
</feature>
<evidence type="ECO:0000256" key="1">
    <source>
        <dbReference type="ARBA" id="ARBA00004429"/>
    </source>
</evidence>
<protein>
    <recommendedName>
        <fullName evidence="4 24">Diacylglycerol kinase</fullName>
        <ecNumber evidence="3 24">2.7.1.107</ecNumber>
    </recommendedName>
</protein>
<keyword evidence="13 22" id="KW-0067">ATP-binding</keyword>
<dbReference type="PATRIC" id="fig|336831.14.peg.3495"/>